<name>A0A8T0FU35_ARGBR</name>
<feature type="repeat" description="ANK" evidence="16">
    <location>
        <begin position="1101"/>
        <end position="1133"/>
    </location>
</feature>
<keyword evidence="5" id="KW-1052">Target cell membrane</keyword>
<evidence type="ECO:0000256" key="13">
    <source>
        <dbReference type="ARBA" id="ARBA00049657"/>
    </source>
</evidence>
<evidence type="ECO:0000256" key="16">
    <source>
        <dbReference type="PROSITE-ProRule" id="PRU00023"/>
    </source>
</evidence>
<feature type="repeat" description="ANK" evidence="16">
    <location>
        <begin position="1902"/>
        <end position="1934"/>
    </location>
</feature>
<evidence type="ECO:0000256" key="17">
    <source>
        <dbReference type="SAM" id="Coils"/>
    </source>
</evidence>
<feature type="repeat" description="ANK" evidence="16">
    <location>
        <begin position="1681"/>
        <end position="1713"/>
    </location>
</feature>
<accession>A0A8T0FU35</accession>
<keyword evidence="4" id="KW-0964">Secreted</keyword>
<dbReference type="Pfam" id="PF13374">
    <property type="entry name" value="TPR_10"/>
    <property type="match status" value="2"/>
</dbReference>
<evidence type="ECO:0000256" key="1">
    <source>
        <dbReference type="ARBA" id="ARBA00004175"/>
    </source>
</evidence>
<keyword evidence="11" id="KW-0472">Membrane</keyword>
<protein>
    <recommendedName>
        <fullName evidence="15">Alpha-latrotoxin</fullName>
    </recommendedName>
</protein>
<dbReference type="Pfam" id="PF00023">
    <property type="entry name" value="Ank"/>
    <property type="match status" value="1"/>
</dbReference>
<comment type="caution">
    <text evidence="18">The sequence shown here is derived from an EMBL/GenBank/DDBJ whole genome shotgun (WGS) entry which is preliminary data.</text>
</comment>
<dbReference type="PANTHER" id="PTHR24198">
    <property type="entry name" value="ANKYRIN REPEAT AND PROTEIN KINASE DOMAIN-CONTAINING PROTEIN"/>
    <property type="match status" value="1"/>
</dbReference>
<proteinExistence type="inferred from homology"/>
<dbReference type="GO" id="GO:0006887">
    <property type="term" value="P:exocytosis"/>
    <property type="evidence" value="ECO:0007669"/>
    <property type="project" value="UniProtKB-KW"/>
</dbReference>
<dbReference type="PROSITE" id="PS50297">
    <property type="entry name" value="ANK_REP_REGION"/>
    <property type="match status" value="19"/>
</dbReference>
<evidence type="ECO:0000256" key="3">
    <source>
        <dbReference type="ARBA" id="ARBA00022483"/>
    </source>
</evidence>
<comment type="subunit">
    <text evidence="14">Homotetramer in membranes.</text>
</comment>
<feature type="repeat" description="ANK" evidence="16">
    <location>
        <begin position="1034"/>
        <end position="1066"/>
    </location>
</feature>
<dbReference type="SUPFAM" id="SSF48403">
    <property type="entry name" value="Ankyrin repeat"/>
    <property type="match status" value="4"/>
</dbReference>
<keyword evidence="3" id="KW-0268">Exocytosis</keyword>
<feature type="repeat" description="ANK" evidence="16">
    <location>
        <begin position="1747"/>
        <end position="1779"/>
    </location>
</feature>
<feature type="repeat" description="ANK" evidence="16">
    <location>
        <begin position="1355"/>
        <end position="1387"/>
    </location>
</feature>
<feature type="repeat" description="ANK" evidence="16">
    <location>
        <begin position="1418"/>
        <end position="1450"/>
    </location>
</feature>
<comment type="subcellular location">
    <subcellularLocation>
        <location evidence="2">Secreted</location>
    </subcellularLocation>
    <subcellularLocation>
        <location evidence="1">Target cell membrane</location>
    </subcellularLocation>
</comment>
<dbReference type="InterPro" id="IPR036770">
    <property type="entry name" value="Ankyrin_rpt-contain_sf"/>
</dbReference>
<feature type="repeat" description="ANK" evidence="16">
    <location>
        <begin position="1869"/>
        <end position="1901"/>
    </location>
</feature>
<dbReference type="SMART" id="SM00028">
    <property type="entry name" value="TPR"/>
    <property type="match status" value="6"/>
</dbReference>
<keyword evidence="17" id="KW-0175">Coiled coil</keyword>
<dbReference type="GO" id="GO:0090729">
    <property type="term" value="F:toxin activity"/>
    <property type="evidence" value="ECO:0007669"/>
    <property type="project" value="UniProtKB-KW"/>
</dbReference>
<feature type="repeat" description="ANK" evidence="16">
    <location>
        <begin position="1134"/>
        <end position="1166"/>
    </location>
</feature>
<evidence type="ECO:0000256" key="12">
    <source>
        <dbReference type="ARBA" id="ARBA00023298"/>
    </source>
</evidence>
<reference evidence="18" key="1">
    <citation type="journal article" date="2020" name="bioRxiv">
        <title>Chromosome-level reference genome of the European wasp spider Argiope bruennichi: a resource for studies on range expansion and evolutionary adaptation.</title>
        <authorList>
            <person name="Sheffer M.M."/>
            <person name="Hoppe A."/>
            <person name="Krehenwinkel H."/>
            <person name="Uhl G."/>
            <person name="Kuss A.W."/>
            <person name="Jensen L."/>
            <person name="Jensen C."/>
            <person name="Gillespie R.G."/>
            <person name="Hoff K.J."/>
            <person name="Prost S."/>
        </authorList>
    </citation>
    <scope>NUCLEOTIDE SEQUENCE</scope>
</reference>
<dbReference type="GO" id="GO:0044218">
    <property type="term" value="C:other organism cell membrane"/>
    <property type="evidence" value="ECO:0007669"/>
    <property type="project" value="UniProtKB-KW"/>
</dbReference>
<evidence type="ECO:0000256" key="11">
    <source>
        <dbReference type="ARBA" id="ARBA00023136"/>
    </source>
</evidence>
<evidence type="ECO:0000256" key="4">
    <source>
        <dbReference type="ARBA" id="ARBA00022525"/>
    </source>
</evidence>
<dbReference type="Proteomes" id="UP000807504">
    <property type="component" value="Unassembled WGS sequence"/>
</dbReference>
<dbReference type="PANTHER" id="PTHR24198:SF165">
    <property type="entry name" value="ANKYRIN REPEAT-CONTAINING PROTEIN-RELATED"/>
    <property type="match status" value="1"/>
</dbReference>
<feature type="repeat" description="ANK" evidence="16">
    <location>
        <begin position="1714"/>
        <end position="1746"/>
    </location>
</feature>
<dbReference type="Gene3D" id="1.25.40.10">
    <property type="entry name" value="Tetratricopeptide repeat domain"/>
    <property type="match status" value="2"/>
</dbReference>
<keyword evidence="12" id="KW-1053">Target membrane</keyword>
<comment type="similarity">
    <text evidence="13">Belongs to the cationic peptide 01 (latrotoxin) family. 03 (alpha-latrotoxin) subfamily.</text>
</comment>
<feature type="repeat" description="ANK" evidence="16">
    <location>
        <begin position="1167"/>
        <end position="1195"/>
    </location>
</feature>
<feature type="repeat" description="ANK" evidence="16">
    <location>
        <begin position="1577"/>
        <end position="1609"/>
    </location>
</feature>
<evidence type="ECO:0000256" key="7">
    <source>
        <dbReference type="ARBA" id="ARBA00022699"/>
    </source>
</evidence>
<feature type="coiled-coil region" evidence="17">
    <location>
        <begin position="493"/>
        <end position="534"/>
    </location>
</feature>
<evidence type="ECO:0000256" key="15">
    <source>
        <dbReference type="ARBA" id="ARBA00049811"/>
    </source>
</evidence>
<dbReference type="GO" id="GO:0005576">
    <property type="term" value="C:extracellular region"/>
    <property type="evidence" value="ECO:0007669"/>
    <property type="project" value="UniProtKB-SubCell"/>
</dbReference>
<feature type="coiled-coil region" evidence="17">
    <location>
        <begin position="2156"/>
        <end position="2183"/>
    </location>
</feature>
<evidence type="ECO:0000256" key="6">
    <source>
        <dbReference type="ARBA" id="ARBA00022656"/>
    </source>
</evidence>
<dbReference type="PRINTS" id="PR01415">
    <property type="entry name" value="ANKYRIN"/>
</dbReference>
<evidence type="ECO:0000313" key="18">
    <source>
        <dbReference type="EMBL" id="KAF8793785.1"/>
    </source>
</evidence>
<dbReference type="EMBL" id="JABXBU010000002">
    <property type="protein sequence ID" value="KAF8793785.1"/>
    <property type="molecule type" value="Genomic_DNA"/>
</dbReference>
<dbReference type="PROSITE" id="PS50088">
    <property type="entry name" value="ANK_REPEAT"/>
    <property type="match status" value="19"/>
</dbReference>
<feature type="repeat" description="ANK" evidence="16">
    <location>
        <begin position="1200"/>
        <end position="1232"/>
    </location>
</feature>
<keyword evidence="10 16" id="KW-0040">ANK repeat</keyword>
<keyword evidence="19" id="KW-1185">Reference proteome</keyword>
<evidence type="ECO:0000256" key="8">
    <source>
        <dbReference type="ARBA" id="ARBA00022737"/>
    </source>
</evidence>
<dbReference type="InterPro" id="IPR019734">
    <property type="entry name" value="TPR_rpt"/>
</dbReference>
<dbReference type="Pfam" id="PF13637">
    <property type="entry name" value="Ank_4"/>
    <property type="match status" value="1"/>
</dbReference>
<feature type="repeat" description="ANK" evidence="16">
    <location>
        <begin position="1451"/>
        <end position="1483"/>
    </location>
</feature>
<feature type="repeat" description="ANK" evidence="16">
    <location>
        <begin position="1542"/>
        <end position="1566"/>
    </location>
</feature>
<dbReference type="InterPro" id="IPR011990">
    <property type="entry name" value="TPR-like_helical_dom_sf"/>
</dbReference>
<evidence type="ECO:0000256" key="14">
    <source>
        <dbReference type="ARBA" id="ARBA00049715"/>
    </source>
</evidence>
<feature type="repeat" description="ANK" evidence="16">
    <location>
        <begin position="1293"/>
        <end position="1325"/>
    </location>
</feature>
<evidence type="ECO:0000256" key="2">
    <source>
        <dbReference type="ARBA" id="ARBA00004613"/>
    </source>
</evidence>
<evidence type="ECO:0000313" key="19">
    <source>
        <dbReference type="Proteomes" id="UP000807504"/>
    </source>
</evidence>
<evidence type="ECO:0000256" key="5">
    <source>
        <dbReference type="ARBA" id="ARBA00022537"/>
    </source>
</evidence>
<dbReference type="GO" id="GO:0044231">
    <property type="term" value="C:host cell presynaptic membrane"/>
    <property type="evidence" value="ECO:0007669"/>
    <property type="project" value="UniProtKB-KW"/>
</dbReference>
<keyword evidence="6" id="KW-0800">Toxin</keyword>
<gene>
    <name evidence="18" type="ORF">HNY73_001826</name>
</gene>
<feature type="repeat" description="ANK" evidence="16">
    <location>
        <begin position="1780"/>
        <end position="1812"/>
    </location>
</feature>
<dbReference type="SMART" id="SM00248">
    <property type="entry name" value="ANK"/>
    <property type="match status" value="27"/>
</dbReference>
<dbReference type="Gene3D" id="1.25.40.20">
    <property type="entry name" value="Ankyrin repeat-containing domain"/>
    <property type="match status" value="5"/>
</dbReference>
<feature type="repeat" description="ANK" evidence="16">
    <location>
        <begin position="1067"/>
        <end position="1099"/>
    </location>
</feature>
<sequence length="2335" mass="264237">MNDLATSMTDCSSFKYYRPFSGYLDNNFSLGSKSKTQLLEEYNSLDEVGARHFYFEVLKEIKNSIFSDKLEIFQLLNEILNHLNETLDSELIKTWQQDAHKLNGNLNLIIFACKWASMKIIEYLLSNENNFYKLPFLTGKDDLSPDEEDEECHNAFYYAIRSNVERILQILIEKWPNAYFEENFGRLDDILSKAYDDLILRNVYICKNMEIFVKDKLVDLRFFQEKSSNKTQKMPKGKASNDTQKFKDLVSNRIDFISERIDNIKESFWDSEPDEAFILSAKYIVKNLFTLKSSFVFVNKLPWEEIEFCLIIFIHFIKEIDSIDGNEDFKELYSDFAQVRDLYSIETIRSSIELAISADATTKNGQLVIVRVLQVIGEHFKFSKDSPKLTEATSELLLAAFPGNIKDIITRLRDSLSHSESISMRSEIEKNTPSFFAHLQKDIAKMKVTMIEIRRRTAILIIRTVLDRIVRCGNHSEMKEFVSQNHISEKFLRKELEETNNLMINDMNELEQLISNLEKEIDKELNKSKELFSDVHDIIHGKSVEEPRYYSRLTELFESAIPGDKEGYRSHLLHSYFVTPSSEMAAFAQDLTKVRMNYGKFNQILRGIVLRNQLGTLADANENFVTEEDIGQFTELISVLEKITDGKSRNETAVLQQIQNLIQIEKTRLKEVGRVFNQVISSFLEILLKKGNERTVVATNRFVHQIQSKLAVLTVSLGFKSFSRELNSIANQILLDGEFVREAGVIRALFDISNFLQFHMGNIKWIKDFRHMLQSDKKQEPGKNKKSSDLDDDTEIHLKNALKLLENSMCDYHVNELNPAEIENCEKNPEMRFLIEMLVLDVLSVLEYNFLSHDPYFLDSDFPILNGRNLRNHLAHGNALVSVVLGDDFTNVLLNAQKLLSKKDIFRDKLIGKKTENNPFKSKESLNRYLSVIKQQNSLSVALAKGNIDDVICYIKEGADLCGKSTDLSNSLHFAAKGMNLELIKFLLKFFPNISECDANNQTFLHVAAANGTLNIVEYVLKEKIIYVDSQDIDGKTPLHLASENGHIDVVQYLLEHEAKTTLRTINGLTPLHLAVLENHYDVVLTLLEKEEHVDATQAFYGVTVLHLAAGRGHLKLVEAFIERGADVNFYSDMHLTPLHYASRGGHKDVVEFLIANKAEVNATSVNGLTPLHWAVEEEKEEIVTILLQNEAWVNSVFVRSLTPLSMAAKVGNVTIWKLLLEKGAIFDLKTDSKITPFQYATYYGHSELLKFLLKEVKEDDKIMAFHRAVFHGHQHIVELLLNEGVNVQARCGGMNALHIAANKGHTAIVDFLIEKGIDINSKSTGEMSDDENQEPSEQLKLIAVNPDFNTQVTGGQTALHFSSSLKHVDTVQLLLRKKADIHIKDDEGITQLQILVCNNLTKLLMEEEVDVNFSVPGDFNALHFAAAEGDLEFVEYCIAKGCDIDAKDELGITALHMAAQSNHKHVIKFLLDKGANIDSACNDGSTALSIAAKMNHKDILSLLIDKKERQLTVDAISKGHDDIVEYFLNRNPKYGSADINNQEFPLHMAVYNGHISIVKKLLEVGDKKELNIKDNLLMTPLFIATQLNRREIAQLLLSKGADPNIPLKKELEILPINEAAAQGNSELLDILLKALTEKNVKLTDSICSFTLEQAIKSKNLNTVKTLMKYAEIDVNSKTSEGCNFLHFAIISGSLEIIKFLVDKMADIEARDFTDAKPLHSAAKEGHQDMVEYFLDLESDINSRGKTEWTALHYAAAGNHSEVCALLLKKGLDVNAVALDGCTPLHIAAVLDNINIVRILMKNGAHYNARNKEGKTPLEVAVFKETPTVTLLILVENLFTAVKKNSCVEVDVLLTEFSLIDCVNVKNEKNVTPLHFAAWKGYENVAHVLLKHGADPNSRADNEGTPLHYASRFSHLGIIKSLLNYGANFESLCYSKKLQKMMQPVDFAENQDIIRFLEFLKKTFAKTCSGDVSVIDDLQNIADFETAKAVMRARNAEGKTLTAVAIASNHPESKRMMQIFQADVSFALEKAKTCFKQGQYEESKKQYRIVLLKRMMLFDTSDPAVLDVQAILSDILLRQKKLREALSLAQSTYQMQKEILGESNEITLAVECQIGLITLGLGRHKEALEIFRKVSNKQKVVLGPNNPKTLLTFLHLAQALQLMGELEEALKVSEEVLSEVIENLEIGYLYLKAQSVFAQVLLKLGRYNESLAIYEEVCQKQGELLGLCHPDTLQSYSCVALVLLRMGRKEEALKSFKENVSRLTTVLGLQHPDTLKERAIVADILFSQTKYYEALQIYQADIEVRSSILGPHHVAVVAARRKIDFILTNLKIPVF</sequence>
<reference evidence="18" key="2">
    <citation type="submission" date="2020-06" db="EMBL/GenBank/DDBJ databases">
        <authorList>
            <person name="Sheffer M."/>
        </authorList>
    </citation>
    <scope>NUCLEOTIDE SEQUENCE</scope>
</reference>
<keyword evidence="8" id="KW-0677">Repeat</keyword>
<keyword evidence="9" id="KW-0638">Presynaptic neurotoxin</keyword>
<organism evidence="18 19">
    <name type="scientific">Argiope bruennichi</name>
    <name type="common">Wasp spider</name>
    <name type="synonym">Aranea bruennichi</name>
    <dbReference type="NCBI Taxonomy" id="94029"/>
    <lineage>
        <taxon>Eukaryota</taxon>
        <taxon>Metazoa</taxon>
        <taxon>Ecdysozoa</taxon>
        <taxon>Arthropoda</taxon>
        <taxon>Chelicerata</taxon>
        <taxon>Arachnida</taxon>
        <taxon>Araneae</taxon>
        <taxon>Araneomorphae</taxon>
        <taxon>Entelegynae</taxon>
        <taxon>Araneoidea</taxon>
        <taxon>Araneidae</taxon>
        <taxon>Argiope</taxon>
    </lineage>
</organism>
<dbReference type="Pfam" id="PF13424">
    <property type="entry name" value="TPR_12"/>
    <property type="match status" value="1"/>
</dbReference>
<dbReference type="InterPro" id="IPR002110">
    <property type="entry name" value="Ankyrin_rpt"/>
</dbReference>
<feature type="repeat" description="ANK" evidence="16">
    <location>
        <begin position="1261"/>
        <end position="1293"/>
    </location>
</feature>
<dbReference type="Pfam" id="PF12796">
    <property type="entry name" value="Ank_2"/>
    <property type="match status" value="9"/>
</dbReference>
<keyword evidence="7" id="KW-0528">Neurotoxin</keyword>
<evidence type="ECO:0000256" key="9">
    <source>
        <dbReference type="ARBA" id="ARBA00023028"/>
    </source>
</evidence>
<evidence type="ECO:0000256" key="10">
    <source>
        <dbReference type="ARBA" id="ARBA00023043"/>
    </source>
</evidence>
<dbReference type="SUPFAM" id="SSF48452">
    <property type="entry name" value="TPR-like"/>
    <property type="match status" value="2"/>
</dbReference>